<dbReference type="Pfam" id="PF13192">
    <property type="entry name" value="Thioredoxin_3"/>
    <property type="match status" value="1"/>
</dbReference>
<reference evidence="2 3" key="1">
    <citation type="journal article" date="2014" name="Int. J. Syst. Evol. Microbiol.">
        <title>Phylogenomics and the dynamic genome evolution of the genus Streptococcus.</title>
        <authorList>
            <consortium name="The Broad Institute Genome Sequencing Platform"/>
            <person name="Richards V.P."/>
            <person name="Palmer S.R."/>
            <person name="Pavinski Bitar P.D."/>
            <person name="Qin X."/>
            <person name="Weinstock G.M."/>
            <person name="Highlander S.K."/>
            <person name="Town C.D."/>
            <person name="Burne R.A."/>
            <person name="Stanhope M.J."/>
        </authorList>
    </citation>
    <scope>NUCLEOTIDE SEQUENCE [LARGE SCALE GENOMIC DNA]</scope>
    <source>
        <strain evidence="2 3">707-05</strain>
    </source>
</reference>
<accession>G5K4V6</accession>
<dbReference type="Proteomes" id="UP000003330">
    <property type="component" value="Unassembled WGS sequence"/>
</dbReference>
<dbReference type="InterPro" id="IPR036249">
    <property type="entry name" value="Thioredoxin-like_sf"/>
</dbReference>
<dbReference type="EMBL" id="AEUX02000007">
    <property type="protein sequence ID" value="EHI69191.1"/>
    <property type="molecule type" value="Genomic_DNA"/>
</dbReference>
<name>G5K4V6_9STRE</name>
<evidence type="ECO:0000313" key="2">
    <source>
        <dbReference type="EMBL" id="EHI69191.1"/>
    </source>
</evidence>
<dbReference type="AlphaFoldDB" id="G5K4V6"/>
<evidence type="ECO:0000259" key="1">
    <source>
        <dbReference type="Pfam" id="PF13192"/>
    </source>
</evidence>
<gene>
    <name evidence="2" type="ORF">STRIC_1843</name>
</gene>
<organism evidence="2 3">
    <name type="scientific">Streptococcus ictaluri 707-05</name>
    <dbReference type="NCBI Taxonomy" id="764299"/>
    <lineage>
        <taxon>Bacteria</taxon>
        <taxon>Bacillati</taxon>
        <taxon>Bacillota</taxon>
        <taxon>Bacilli</taxon>
        <taxon>Lactobacillales</taxon>
        <taxon>Streptococcaceae</taxon>
        <taxon>Streptococcus</taxon>
    </lineage>
</organism>
<dbReference type="InterPro" id="IPR012336">
    <property type="entry name" value="Thioredoxin-like_fold"/>
</dbReference>
<comment type="caution">
    <text evidence="2">The sequence shown here is derived from an EMBL/GenBank/DDBJ whole genome shotgun (WGS) entry which is preliminary data.</text>
</comment>
<dbReference type="SUPFAM" id="SSF52833">
    <property type="entry name" value="Thioredoxin-like"/>
    <property type="match status" value="1"/>
</dbReference>
<protein>
    <submittedName>
        <fullName evidence="2">Redox-active disulfide protein 2</fullName>
    </submittedName>
</protein>
<feature type="domain" description="Thioredoxin-like fold" evidence="1">
    <location>
        <begin position="5"/>
        <end position="37"/>
    </location>
</feature>
<dbReference type="Gene3D" id="3.40.30.10">
    <property type="entry name" value="Glutaredoxin"/>
    <property type="match status" value="1"/>
</dbReference>
<keyword evidence="3" id="KW-1185">Reference proteome</keyword>
<evidence type="ECO:0000313" key="3">
    <source>
        <dbReference type="Proteomes" id="UP000003330"/>
    </source>
</evidence>
<proteinExistence type="predicted"/>
<sequence>MALWRYGVMATPALAFDEEVVSSGKVLTVDEVKGLLKEKLGDK</sequence>